<dbReference type="Proteomes" id="UP000480804">
    <property type="component" value="Unassembled WGS sequence"/>
</dbReference>
<dbReference type="SUPFAM" id="SSF53850">
    <property type="entry name" value="Periplasmic binding protein-like II"/>
    <property type="match status" value="1"/>
</dbReference>
<dbReference type="EMBL" id="BLLO01000006">
    <property type="protein sequence ID" value="GFH75440.1"/>
    <property type="molecule type" value="Genomic_DNA"/>
</dbReference>
<keyword evidence="5" id="KW-1185">Reference proteome</keyword>
<accession>A0ABQ1CZ75</accession>
<dbReference type="PANTHER" id="PTHR30061">
    <property type="entry name" value="MALTOSE-BINDING PERIPLASMIC PROTEIN"/>
    <property type="match status" value="1"/>
</dbReference>
<proteinExistence type="inferred from homology"/>
<evidence type="ECO:0000313" key="4">
    <source>
        <dbReference type="EMBL" id="GFH75440.1"/>
    </source>
</evidence>
<evidence type="ECO:0000256" key="2">
    <source>
        <dbReference type="ARBA" id="ARBA00022448"/>
    </source>
</evidence>
<protein>
    <recommendedName>
        <fullName evidence="6">Extracellular solute-binding protein</fullName>
    </recommendedName>
</protein>
<gene>
    <name evidence="4" type="ORF">Sgou_01100</name>
</gene>
<keyword evidence="3" id="KW-0732">Signal</keyword>
<dbReference type="InterPro" id="IPR006059">
    <property type="entry name" value="SBP"/>
</dbReference>
<dbReference type="Gene3D" id="3.40.190.10">
    <property type="entry name" value="Periplasmic binding protein-like II"/>
    <property type="match status" value="2"/>
</dbReference>
<dbReference type="PANTHER" id="PTHR30061:SF50">
    <property type="entry name" value="MALTOSE_MALTODEXTRIN-BINDING PERIPLASMIC PROTEIN"/>
    <property type="match status" value="1"/>
</dbReference>
<evidence type="ECO:0008006" key="6">
    <source>
        <dbReference type="Google" id="ProtNLM"/>
    </source>
</evidence>
<organism evidence="4 5">
    <name type="scientific">Streptomyces gougerotii</name>
    <dbReference type="NCBI Taxonomy" id="53448"/>
    <lineage>
        <taxon>Bacteria</taxon>
        <taxon>Bacillati</taxon>
        <taxon>Actinomycetota</taxon>
        <taxon>Actinomycetes</taxon>
        <taxon>Kitasatosporales</taxon>
        <taxon>Streptomycetaceae</taxon>
        <taxon>Streptomyces</taxon>
        <taxon>Streptomyces diastaticus group</taxon>
    </lineage>
</organism>
<sequence length="174" mass="17951">MGGNDTVTAFAAGKAGMAIGGDFSHQAMEDGKVKGKYAVVPLPGVEKGEIAPAFAGGNNLGVLKSTERRSLAVDLVEELAGKKAQGRLFEAMGFLPTFTDVRAKAAADEPFVKPFVRTLEAGATFVPASPAWAQIDSSLVLPTMFQEIASGRKDVATASRDAAGKMDDAFASAG</sequence>
<evidence type="ECO:0000313" key="5">
    <source>
        <dbReference type="Proteomes" id="UP000480804"/>
    </source>
</evidence>
<comment type="similarity">
    <text evidence="1">Belongs to the bacterial solute-binding protein 1 family.</text>
</comment>
<evidence type="ECO:0000256" key="1">
    <source>
        <dbReference type="ARBA" id="ARBA00008520"/>
    </source>
</evidence>
<comment type="caution">
    <text evidence="4">The sequence shown here is derived from an EMBL/GenBank/DDBJ whole genome shotgun (WGS) entry which is preliminary data.</text>
</comment>
<reference evidence="4 5" key="1">
    <citation type="submission" date="2020-02" db="EMBL/GenBank/DDBJ databases">
        <title>Whole genome shotgun sequence of Streptomyces gougerotii NBRC 13043.</title>
        <authorList>
            <person name="Ichikawa N."/>
            <person name="Komaki H."/>
            <person name="Tamura T."/>
        </authorList>
    </citation>
    <scope>NUCLEOTIDE SEQUENCE [LARGE SCALE GENOMIC DNA]</scope>
    <source>
        <strain evidence="4 5">NBRC 13043</strain>
    </source>
</reference>
<dbReference type="Pfam" id="PF13416">
    <property type="entry name" value="SBP_bac_8"/>
    <property type="match status" value="1"/>
</dbReference>
<name>A0ABQ1CZ75_9ACTN</name>
<evidence type="ECO:0000256" key="3">
    <source>
        <dbReference type="ARBA" id="ARBA00022729"/>
    </source>
</evidence>
<keyword evidence="2" id="KW-0813">Transport</keyword>